<dbReference type="RefSeq" id="WP_267280188.1">
    <property type="nucleotide sequence ID" value="NZ_JAOVZV010000002.1"/>
</dbReference>
<sequence length="269" mass="31178">MITKKFIEEYSLFRKLKFNQTLPDNLGNWDQIPINMNCHKCSSVQTFNLINRYGYNSNYNTPDNNAADKVASLKYKCQSCKIFERHFYIYINPELNEIYKIGQYPEWEIKIDKGLEKTLHKHLGNFRKGLVCESQGYGIGAFSYYRRITEDIIDELLDSIEDLIDEENKAQYQEALEKTKQTRVTQEKISLIKDLLPSILKPGGMNTLGVLHSELSGGLHSESDEVCLEKANHVKNILTFLINQVLKSKEDAKNFTESMKFLLDKKSIK</sequence>
<comment type="caution">
    <text evidence="1">The sequence shown here is derived from an EMBL/GenBank/DDBJ whole genome shotgun (WGS) entry which is preliminary data.</text>
</comment>
<reference evidence="1" key="1">
    <citation type="submission" date="2022-10" db="EMBL/GenBank/DDBJ databases">
        <title>Chryseobacterium sp. nov., a novel bacterial species.</title>
        <authorList>
            <person name="Cao Y."/>
        </authorList>
    </citation>
    <scope>NUCLEOTIDE SEQUENCE</scope>
    <source>
        <strain evidence="1">KC 927</strain>
    </source>
</reference>
<dbReference type="EMBL" id="JAOVZV010000002">
    <property type="protein sequence ID" value="MCX8531542.1"/>
    <property type="molecule type" value="Genomic_DNA"/>
</dbReference>
<name>A0ABT3Y0A4_9FLAO</name>
<accession>A0ABT3Y0A4</accession>
<organism evidence="1 2">
    <name type="scientific">Chryseobacterium luquanense</name>
    <dbReference type="NCBI Taxonomy" id="2983766"/>
    <lineage>
        <taxon>Bacteria</taxon>
        <taxon>Pseudomonadati</taxon>
        <taxon>Bacteroidota</taxon>
        <taxon>Flavobacteriia</taxon>
        <taxon>Flavobacteriales</taxon>
        <taxon>Weeksellaceae</taxon>
        <taxon>Chryseobacterium group</taxon>
        <taxon>Chryseobacterium</taxon>
    </lineage>
</organism>
<gene>
    <name evidence="1" type="ORF">OEA66_04125</name>
</gene>
<evidence type="ECO:0008006" key="3">
    <source>
        <dbReference type="Google" id="ProtNLM"/>
    </source>
</evidence>
<dbReference type="Proteomes" id="UP001070176">
    <property type="component" value="Unassembled WGS sequence"/>
</dbReference>
<keyword evidence="2" id="KW-1185">Reference proteome</keyword>
<proteinExistence type="predicted"/>
<protein>
    <recommendedName>
        <fullName evidence="3">DUF4145 domain-containing protein</fullName>
    </recommendedName>
</protein>
<evidence type="ECO:0000313" key="2">
    <source>
        <dbReference type="Proteomes" id="UP001070176"/>
    </source>
</evidence>
<evidence type="ECO:0000313" key="1">
    <source>
        <dbReference type="EMBL" id="MCX8531542.1"/>
    </source>
</evidence>